<organism evidence="1 2">
    <name type="scientific">Cynara cardunculus var. scolymus</name>
    <name type="common">Globe artichoke</name>
    <name type="synonym">Cynara scolymus</name>
    <dbReference type="NCBI Taxonomy" id="59895"/>
    <lineage>
        <taxon>Eukaryota</taxon>
        <taxon>Viridiplantae</taxon>
        <taxon>Streptophyta</taxon>
        <taxon>Embryophyta</taxon>
        <taxon>Tracheophyta</taxon>
        <taxon>Spermatophyta</taxon>
        <taxon>Magnoliopsida</taxon>
        <taxon>eudicotyledons</taxon>
        <taxon>Gunneridae</taxon>
        <taxon>Pentapetalae</taxon>
        <taxon>asterids</taxon>
        <taxon>campanulids</taxon>
        <taxon>Asterales</taxon>
        <taxon>Asteraceae</taxon>
        <taxon>Carduoideae</taxon>
        <taxon>Cardueae</taxon>
        <taxon>Carduinae</taxon>
        <taxon>Cynara</taxon>
    </lineage>
</organism>
<proteinExistence type="predicted"/>
<protein>
    <submittedName>
        <fullName evidence="1">Uncharacterized protein</fullName>
    </submittedName>
</protein>
<dbReference type="Proteomes" id="UP000243975">
    <property type="component" value="Unassembled WGS sequence"/>
</dbReference>
<dbReference type="AlphaFoldDB" id="A0A124SCC6"/>
<evidence type="ECO:0000313" key="2">
    <source>
        <dbReference type="Proteomes" id="UP000243975"/>
    </source>
</evidence>
<evidence type="ECO:0000313" key="1">
    <source>
        <dbReference type="EMBL" id="KVH93357.1"/>
    </source>
</evidence>
<sequence length="69" mass="7942">MHAAWECLHKSDKEIWHVGDPPSMLWKLLLRHHIQVGEKPFLLPKISNHKPVSHGKPVIKPAELIKSAR</sequence>
<reference evidence="1 2" key="1">
    <citation type="journal article" date="2016" name="Sci. Rep.">
        <title>The genome sequence of the outbreeding globe artichoke constructed de novo incorporating a phase-aware low-pass sequencing strategy of F1 progeny.</title>
        <authorList>
            <person name="Scaglione D."/>
            <person name="Reyes-Chin-Wo S."/>
            <person name="Acquadro A."/>
            <person name="Froenicke L."/>
            <person name="Portis E."/>
            <person name="Beitel C."/>
            <person name="Tirone M."/>
            <person name="Mauro R."/>
            <person name="Lo Monaco A."/>
            <person name="Mauromicale G."/>
            <person name="Faccioli P."/>
            <person name="Cattivelli L."/>
            <person name="Rieseberg L."/>
            <person name="Michelmore R."/>
            <person name="Lanteri S."/>
        </authorList>
    </citation>
    <scope>NUCLEOTIDE SEQUENCE [LARGE SCALE GENOMIC DNA]</scope>
    <source>
        <strain evidence="1">2C</strain>
    </source>
</reference>
<accession>A0A124SCC6</accession>
<name>A0A124SCC6_CYNCS</name>
<keyword evidence="2" id="KW-1185">Reference proteome</keyword>
<dbReference type="EMBL" id="LEKV01004777">
    <property type="protein sequence ID" value="KVH93357.1"/>
    <property type="molecule type" value="Genomic_DNA"/>
</dbReference>
<dbReference type="Gramene" id="KVH93357">
    <property type="protein sequence ID" value="KVH93357"/>
    <property type="gene ID" value="Ccrd_004608"/>
</dbReference>
<gene>
    <name evidence="1" type="ORF">Ccrd_004608</name>
</gene>
<comment type="caution">
    <text evidence="1">The sequence shown here is derived from an EMBL/GenBank/DDBJ whole genome shotgun (WGS) entry which is preliminary data.</text>
</comment>